<dbReference type="AlphaFoldDB" id="A0A066TRT7"/>
<sequence length="61" mass="7052">MILEFTNLLFIIHKNHYRYHCQFTASATNQQYINGTLTTDSNRLQLAVFSLNLPVSLLLPL</sequence>
<gene>
    <name evidence="1" type="ORF">SALWKB29_1197</name>
</gene>
<protein>
    <submittedName>
        <fullName evidence="1">Uncharacterized protein</fullName>
    </submittedName>
</protein>
<keyword evidence="2" id="KW-1185">Reference proteome</keyword>
<organism evidence="1 2">
    <name type="scientific">Snodgrassella communis</name>
    <dbReference type="NCBI Taxonomy" id="2946699"/>
    <lineage>
        <taxon>Bacteria</taxon>
        <taxon>Pseudomonadati</taxon>
        <taxon>Pseudomonadota</taxon>
        <taxon>Betaproteobacteria</taxon>
        <taxon>Neisseriales</taxon>
        <taxon>Neisseriaceae</taxon>
        <taxon>Snodgrassella</taxon>
    </lineage>
</organism>
<name>A0A066TRT7_9NEIS</name>
<evidence type="ECO:0000313" key="2">
    <source>
        <dbReference type="Proteomes" id="UP000027170"/>
    </source>
</evidence>
<proteinExistence type="predicted"/>
<dbReference type="Proteomes" id="UP000027170">
    <property type="component" value="Unassembled WGS sequence"/>
</dbReference>
<comment type="caution">
    <text evidence="1">The sequence shown here is derived from an EMBL/GenBank/DDBJ whole genome shotgun (WGS) entry which is preliminary data.</text>
</comment>
<reference evidence="1 2" key="1">
    <citation type="submission" date="2014-03" db="EMBL/GenBank/DDBJ databases">
        <title>The genomes of two eusocial bee gut symbionts.</title>
        <authorList>
            <person name="Kwong W.K."/>
            <person name="Engel P."/>
            <person name="Koch H."/>
            <person name="Moran N.A."/>
        </authorList>
    </citation>
    <scope>NUCLEOTIDE SEQUENCE [LARGE SCALE GENOMIC DNA]</scope>
    <source>
        <strain evidence="2">wkB29</strain>
    </source>
</reference>
<accession>A0A066TRT7</accession>
<dbReference type="EMBL" id="JFZV01000005">
    <property type="protein sequence ID" value="KDN14738.1"/>
    <property type="molecule type" value="Genomic_DNA"/>
</dbReference>
<evidence type="ECO:0000313" key="1">
    <source>
        <dbReference type="EMBL" id="KDN14738.1"/>
    </source>
</evidence>